<proteinExistence type="predicted"/>
<dbReference type="InterPro" id="IPR036864">
    <property type="entry name" value="Zn2-C6_fun-type_DNA-bd_sf"/>
</dbReference>
<keyword evidence="3" id="KW-0804">Transcription</keyword>
<evidence type="ECO:0000313" key="7">
    <source>
        <dbReference type="Proteomes" id="UP000051487"/>
    </source>
</evidence>
<comment type="caution">
    <text evidence="6">The sequence shown here is derived from an EMBL/GenBank/DDBJ whole genome shotgun (WGS) entry which is preliminary data.</text>
</comment>
<dbReference type="CDD" id="cd00067">
    <property type="entry name" value="GAL4"/>
    <property type="match status" value="1"/>
</dbReference>
<keyword evidence="4" id="KW-0539">Nucleus</keyword>
<keyword evidence="1" id="KW-0805">Transcription regulation</keyword>
<organism evidence="6 7">
    <name type="scientific">Aspergillus lentulus</name>
    <dbReference type="NCBI Taxonomy" id="293939"/>
    <lineage>
        <taxon>Eukaryota</taxon>
        <taxon>Fungi</taxon>
        <taxon>Dikarya</taxon>
        <taxon>Ascomycota</taxon>
        <taxon>Pezizomycotina</taxon>
        <taxon>Eurotiomycetes</taxon>
        <taxon>Eurotiomycetidae</taxon>
        <taxon>Eurotiales</taxon>
        <taxon>Aspergillaceae</taxon>
        <taxon>Aspergillus</taxon>
        <taxon>Aspergillus subgen. Fumigati</taxon>
    </lineage>
</organism>
<evidence type="ECO:0000256" key="4">
    <source>
        <dbReference type="ARBA" id="ARBA00023242"/>
    </source>
</evidence>
<name>A0AAN4T736_ASPLE</name>
<dbReference type="SMART" id="SM00066">
    <property type="entry name" value="GAL4"/>
    <property type="match status" value="1"/>
</dbReference>
<dbReference type="GO" id="GO:0008270">
    <property type="term" value="F:zinc ion binding"/>
    <property type="evidence" value="ECO:0007669"/>
    <property type="project" value="InterPro"/>
</dbReference>
<evidence type="ECO:0000259" key="5">
    <source>
        <dbReference type="SMART" id="SM00066"/>
    </source>
</evidence>
<evidence type="ECO:0000256" key="3">
    <source>
        <dbReference type="ARBA" id="ARBA00023163"/>
    </source>
</evidence>
<protein>
    <recommendedName>
        <fullName evidence="5">Zn(2)-C6 fungal-type domain-containing protein</fullName>
    </recommendedName>
</protein>
<dbReference type="SUPFAM" id="SSF57701">
    <property type="entry name" value="Zn2/Cys6 DNA-binding domain"/>
    <property type="match status" value="1"/>
</dbReference>
<accession>A0AAN4T736</accession>
<dbReference type="GO" id="GO:0000981">
    <property type="term" value="F:DNA-binding transcription factor activity, RNA polymerase II-specific"/>
    <property type="evidence" value="ECO:0007669"/>
    <property type="project" value="InterPro"/>
</dbReference>
<evidence type="ECO:0000256" key="1">
    <source>
        <dbReference type="ARBA" id="ARBA00023015"/>
    </source>
</evidence>
<dbReference type="AlphaFoldDB" id="A0AAN4T736"/>
<dbReference type="InterPro" id="IPR001138">
    <property type="entry name" value="Zn2Cys6_DnaBD"/>
</dbReference>
<evidence type="ECO:0000313" key="6">
    <source>
        <dbReference type="EMBL" id="GAQ03795.1"/>
    </source>
</evidence>
<dbReference type="EMBL" id="BCLY01000001">
    <property type="protein sequence ID" value="GAQ03795.1"/>
    <property type="molecule type" value="Genomic_DNA"/>
</dbReference>
<dbReference type="Proteomes" id="UP000051487">
    <property type="component" value="Unassembled WGS sequence"/>
</dbReference>
<dbReference type="Gene3D" id="4.10.240.10">
    <property type="entry name" value="Zn(2)-C6 fungal-type DNA-binding domain"/>
    <property type="match status" value="1"/>
</dbReference>
<reference evidence="6 7" key="1">
    <citation type="submission" date="2015-11" db="EMBL/GenBank/DDBJ databases">
        <title>Aspergillus lentulus strain IFM 54703T.</title>
        <authorList>
            <person name="Kusuya Y."/>
            <person name="Sakai K."/>
            <person name="Kamei K."/>
            <person name="Takahashi H."/>
            <person name="Yaguchi T."/>
        </authorList>
    </citation>
    <scope>NUCLEOTIDE SEQUENCE [LARGE SCALE GENOMIC DNA]</scope>
    <source>
        <strain evidence="6 7">IFM 54703</strain>
    </source>
</reference>
<sequence length="218" mass="23565">MYMIRDGITMTTPQRRKLRNESIPHNFIQSWQCPTADGVRPVVRRPITVCESSRTAKVKCTGNQSTCDRCTSRGTPCRYTAPSSMSDVPCARWRANLYVGVMTLIAMTTSQPEHPLYVGRTGLTWGIGIVLGPALEKDSVSLSWAGAGPSTSTCLLAPSVLRSISFCCRARILNPGVALKERSREVDVVGAAQAAAACASKASEGSSGIRRSKKEKTR</sequence>
<keyword evidence="2" id="KW-0238">DNA-binding</keyword>
<dbReference type="GO" id="GO:0003677">
    <property type="term" value="F:DNA binding"/>
    <property type="evidence" value="ECO:0007669"/>
    <property type="project" value="UniProtKB-KW"/>
</dbReference>
<evidence type="ECO:0000256" key="2">
    <source>
        <dbReference type="ARBA" id="ARBA00023125"/>
    </source>
</evidence>
<dbReference type="Pfam" id="PF00172">
    <property type="entry name" value="Zn_clus"/>
    <property type="match status" value="1"/>
</dbReference>
<feature type="domain" description="Zn(2)-C6 fungal-type" evidence="5">
    <location>
        <begin position="44"/>
        <end position="88"/>
    </location>
</feature>
<gene>
    <name evidence="6" type="ORF">ALT_1116</name>
</gene>